<keyword evidence="5" id="KW-0131">Cell cycle</keyword>
<evidence type="ECO:0000256" key="4">
    <source>
        <dbReference type="ARBA" id="ARBA00022701"/>
    </source>
</evidence>
<dbReference type="eggNOG" id="ENOG502S11N">
    <property type="taxonomic scope" value="Eukaryota"/>
</dbReference>
<feature type="compositionally biased region" description="Low complexity" evidence="6">
    <location>
        <begin position="1033"/>
        <end position="1050"/>
    </location>
</feature>
<feature type="compositionally biased region" description="Low complexity" evidence="6">
    <location>
        <begin position="260"/>
        <end position="280"/>
    </location>
</feature>
<dbReference type="EMBL" id="KE361629">
    <property type="protein sequence ID" value="EPQ29888.1"/>
    <property type="molecule type" value="Genomic_DNA"/>
</dbReference>
<evidence type="ECO:0000256" key="1">
    <source>
        <dbReference type="ARBA" id="ARBA00004186"/>
    </source>
</evidence>
<evidence type="ECO:0000256" key="3">
    <source>
        <dbReference type="ARBA" id="ARBA00022618"/>
    </source>
</evidence>
<gene>
    <name evidence="8" type="ORF">PFL1_02561</name>
</gene>
<feature type="compositionally biased region" description="Basic and acidic residues" evidence="6">
    <location>
        <begin position="715"/>
        <end position="724"/>
    </location>
</feature>
<proteinExistence type="inferred from homology"/>
<dbReference type="GO" id="GO:0051301">
    <property type="term" value="P:cell division"/>
    <property type="evidence" value="ECO:0007669"/>
    <property type="project" value="UniProtKB-KW"/>
</dbReference>
<dbReference type="SUPFAM" id="SSF48371">
    <property type="entry name" value="ARM repeat"/>
    <property type="match status" value="1"/>
</dbReference>
<evidence type="ECO:0000256" key="6">
    <source>
        <dbReference type="SAM" id="MobiDB-lite"/>
    </source>
</evidence>
<dbReference type="GO" id="GO:1990023">
    <property type="term" value="C:mitotic spindle midzone"/>
    <property type="evidence" value="ECO:0007669"/>
    <property type="project" value="TreeGrafter"/>
</dbReference>
<dbReference type="KEGG" id="pfp:PFL1_02561"/>
<feature type="compositionally biased region" description="Basic and acidic residues" evidence="6">
    <location>
        <begin position="290"/>
        <end position="307"/>
    </location>
</feature>
<dbReference type="Gene3D" id="1.25.10.10">
    <property type="entry name" value="Leucine-rich Repeat Variant"/>
    <property type="match status" value="1"/>
</dbReference>
<dbReference type="AlphaFoldDB" id="A0A061HBD1"/>
<keyword evidence="5" id="KW-0498">Mitosis</keyword>
<evidence type="ECO:0000256" key="5">
    <source>
        <dbReference type="ARBA" id="ARBA00022776"/>
    </source>
</evidence>
<dbReference type="SMART" id="SM01349">
    <property type="entry name" value="TOG"/>
    <property type="match status" value="1"/>
</dbReference>
<feature type="compositionally biased region" description="Polar residues" evidence="6">
    <location>
        <begin position="758"/>
        <end position="796"/>
    </location>
</feature>
<dbReference type="InterPro" id="IPR016024">
    <property type="entry name" value="ARM-type_fold"/>
</dbReference>
<dbReference type="InterPro" id="IPR011989">
    <property type="entry name" value="ARM-like"/>
</dbReference>
<dbReference type="GeneID" id="19316680"/>
<feature type="compositionally biased region" description="Low complexity" evidence="6">
    <location>
        <begin position="675"/>
        <end position="702"/>
    </location>
</feature>
<feature type="compositionally biased region" description="Basic and acidic residues" evidence="6">
    <location>
        <begin position="744"/>
        <end position="756"/>
    </location>
</feature>
<accession>A0A061HBD1</accession>
<dbReference type="InterPro" id="IPR034085">
    <property type="entry name" value="TOG"/>
</dbReference>
<organism evidence="8 9">
    <name type="scientific">Pseudozyma flocculosa PF-1</name>
    <dbReference type="NCBI Taxonomy" id="1277687"/>
    <lineage>
        <taxon>Eukaryota</taxon>
        <taxon>Fungi</taxon>
        <taxon>Dikarya</taxon>
        <taxon>Basidiomycota</taxon>
        <taxon>Ustilaginomycotina</taxon>
        <taxon>Ustilaginomycetes</taxon>
        <taxon>Ustilaginales</taxon>
        <taxon>Ustilaginaceae</taxon>
        <taxon>Pseudozyma</taxon>
    </lineage>
</organism>
<feature type="compositionally biased region" description="Low complexity" evidence="6">
    <location>
        <begin position="897"/>
        <end position="947"/>
    </location>
</feature>
<reference evidence="8 9" key="1">
    <citation type="journal article" date="2013" name="Plant Cell">
        <title>The transition from a phytopathogenic smut ancestor to an anamorphic biocontrol agent deciphered by comparative whole-genome analysis.</title>
        <authorList>
            <person name="Lefebvre F."/>
            <person name="Joly D.L."/>
            <person name="Labbe C."/>
            <person name="Teichmann B."/>
            <person name="Linning R."/>
            <person name="Belzile F."/>
            <person name="Bakkeren G."/>
            <person name="Belanger R.R."/>
        </authorList>
    </citation>
    <scope>NUCLEOTIDE SEQUENCE [LARGE SCALE GENOMIC DNA]</scope>
    <source>
        <strain evidence="8 9">PF-1</strain>
    </source>
</reference>
<dbReference type="GO" id="GO:0005876">
    <property type="term" value="C:spindle microtubule"/>
    <property type="evidence" value="ECO:0007669"/>
    <property type="project" value="TreeGrafter"/>
</dbReference>
<dbReference type="RefSeq" id="XP_007878268.1">
    <property type="nucleotide sequence ID" value="XM_007880077.1"/>
</dbReference>
<dbReference type="InterPro" id="IPR024395">
    <property type="entry name" value="CLASP_N_dom"/>
</dbReference>
<feature type="region of interest" description="Disordered" evidence="6">
    <location>
        <begin position="411"/>
        <end position="459"/>
    </location>
</feature>
<dbReference type="GO" id="GO:0008017">
    <property type="term" value="F:microtubule binding"/>
    <property type="evidence" value="ECO:0007669"/>
    <property type="project" value="TreeGrafter"/>
</dbReference>
<feature type="compositionally biased region" description="Low complexity" evidence="6">
    <location>
        <begin position="495"/>
        <end position="514"/>
    </location>
</feature>
<dbReference type="PANTHER" id="PTHR21567">
    <property type="entry name" value="CLASP"/>
    <property type="match status" value="1"/>
</dbReference>
<dbReference type="Pfam" id="PF12348">
    <property type="entry name" value="CLASP_N"/>
    <property type="match status" value="1"/>
</dbReference>
<feature type="region of interest" description="Disordered" evidence="6">
    <location>
        <begin position="260"/>
        <end position="353"/>
    </location>
</feature>
<evidence type="ECO:0000313" key="9">
    <source>
        <dbReference type="Proteomes" id="UP000053664"/>
    </source>
</evidence>
<dbReference type="Proteomes" id="UP000053664">
    <property type="component" value="Unassembled WGS sequence"/>
</dbReference>
<dbReference type="OrthoDB" id="46159at2759"/>
<feature type="compositionally biased region" description="Low complexity" evidence="6">
    <location>
        <begin position="1004"/>
        <end position="1026"/>
    </location>
</feature>
<evidence type="ECO:0000259" key="7">
    <source>
        <dbReference type="SMART" id="SM01349"/>
    </source>
</evidence>
<dbReference type="GO" id="GO:0005881">
    <property type="term" value="C:cytoplasmic microtubule"/>
    <property type="evidence" value="ECO:0007669"/>
    <property type="project" value="TreeGrafter"/>
</dbReference>
<feature type="domain" description="TOG" evidence="7">
    <location>
        <begin position="20"/>
        <end position="247"/>
    </location>
</feature>
<evidence type="ECO:0000256" key="2">
    <source>
        <dbReference type="ARBA" id="ARBA00009549"/>
    </source>
</evidence>
<dbReference type="GO" id="GO:0090307">
    <property type="term" value="P:mitotic spindle assembly"/>
    <property type="evidence" value="ECO:0007669"/>
    <property type="project" value="TreeGrafter"/>
</dbReference>
<feature type="region of interest" description="Disordered" evidence="6">
    <location>
        <begin position="1004"/>
        <end position="1082"/>
    </location>
</feature>
<comment type="similarity">
    <text evidence="2">Belongs to the CLASP family.</text>
</comment>
<feature type="compositionally biased region" description="Low complexity" evidence="6">
    <location>
        <begin position="612"/>
        <end position="631"/>
    </location>
</feature>
<keyword evidence="3" id="KW-0132">Cell division</keyword>
<feature type="region of interest" description="Disordered" evidence="6">
    <location>
        <begin position="863"/>
        <end position="987"/>
    </location>
</feature>
<keyword evidence="4" id="KW-0493">Microtubule</keyword>
<dbReference type="HOGENOM" id="CLU_281761_0_0_1"/>
<feature type="compositionally biased region" description="Acidic residues" evidence="6">
    <location>
        <begin position="1062"/>
        <end position="1072"/>
    </location>
</feature>
<protein>
    <recommendedName>
        <fullName evidence="7">TOG domain-containing protein</fullName>
    </recommendedName>
</protein>
<evidence type="ECO:0000313" key="8">
    <source>
        <dbReference type="EMBL" id="EPQ29888.1"/>
    </source>
</evidence>
<dbReference type="PANTHER" id="PTHR21567:SF60">
    <property type="entry name" value="CLASP N-TERMINAL DOMAIN-CONTAINING PROTEIN"/>
    <property type="match status" value="1"/>
</dbReference>
<sequence>MPSSTRQPQDAKVAVTTLSELNSHFAQLKLDLALPETEDSWQKLDRALARLQAITKGGAAKFPEYIPLLKQIAAPINNSLLSERTRLSGTAGDLINSVAPRLVERFDALVPIFVPTLLAICARTNKVAVKRAEKSLVLICKHCKLPSLVPLLKDAARDKSQGLRAVAMGCILALLESTEKAKLARRISDIEASIKGSATDSNPEVRQISKRVFELYIAMWPERVESFTKPLTPTIRRYLALPKTGALIVDVPVQAASVASTAAAPPSRSSASAAPSASSSRHAQKATPASERRSAAPTRAESHHAVDAPEPANFPSSSSSSSKRPLFADQLSAVRSQQKASRGPQVHDGGALASMRAPLPVDAGRHERHREIDVRLDPLSLPSSSSRRALRYYEEPEPEPPTISAGLRASISSRSATSATTTTPHAASLSSSTSSHKNPLSVSLGPSSSSSSRHLGSSTSGNAITSFAAASGLHGRSQILAAYSQAFSKDHLRTSSHPDLGSLASSSSSSKGPSRGNAGALESGDDEGGNRPRQGKPLPSRSRSDDATPSDPIAWLPHHQENGPAPQRDHASKPQSGDGGHAAPSEGVAERLVRQLQKMQDSAGSDERPGRAEGASSSSLSSSSSAGAPTGSSGGAAAGQSQTKQQVKASRVPATRPVAPAKASAARVSRPTPTPSASRTSALRASTTSSTASTPAPASATPKAREGQSDGGAASEDKAADERGQTGSGSGSGSGASAVAASHGPKEQRVDAEAADARSTSRPAGGTQTPAAPSAKTSHPVGSSSAAPKPTGSTTGKPRVVVVPTGGGKQFQPKPLAGRADAKARAKVTSSLSASLAPKTRLVGGGAGATDKATLVKKAVQARAVSVGSKTEQQKRGAAGVQKRTPMAAPPPPPPKAAAAPTKPAGTEVAVGPKAAPGEAPEAVETPSTPSRAAASAVKAPAASTPSHEAAVAAAGGGSPKRTPLGARDTNVVRKGSPAANRGAIESVKRGGQAMAATVAPPAATAAARDATTQAAVSPSARIAAAMKRRQAEVAASQGRRAAATAAVSVSDRDGDSSSSSSDDDEEEEEEEGMRGDEAAVLRRSRQGALQLVIGDGADVGSDAETVVMAN</sequence>
<comment type="subcellular location">
    <subcellularLocation>
        <location evidence="1">Cytoplasm</location>
        <location evidence="1">Cytoskeleton</location>
        <location evidence="1">Spindle</location>
    </subcellularLocation>
</comment>
<feature type="region of interest" description="Disordered" evidence="6">
    <location>
        <begin position="493"/>
        <end position="849"/>
    </location>
</feature>
<dbReference type="GO" id="GO:0005815">
    <property type="term" value="C:microtubule organizing center"/>
    <property type="evidence" value="ECO:0007669"/>
    <property type="project" value="TreeGrafter"/>
</dbReference>
<name>A0A061HBD1_9BASI</name>